<accession>A0A8T0WFG9</accession>
<evidence type="ECO:0000313" key="2">
    <source>
        <dbReference type="Proteomes" id="UP000823388"/>
    </source>
</evidence>
<organism evidence="1 2">
    <name type="scientific">Panicum virgatum</name>
    <name type="common">Blackwell switchgrass</name>
    <dbReference type="NCBI Taxonomy" id="38727"/>
    <lineage>
        <taxon>Eukaryota</taxon>
        <taxon>Viridiplantae</taxon>
        <taxon>Streptophyta</taxon>
        <taxon>Embryophyta</taxon>
        <taxon>Tracheophyta</taxon>
        <taxon>Spermatophyta</taxon>
        <taxon>Magnoliopsida</taxon>
        <taxon>Liliopsida</taxon>
        <taxon>Poales</taxon>
        <taxon>Poaceae</taxon>
        <taxon>PACMAD clade</taxon>
        <taxon>Panicoideae</taxon>
        <taxon>Panicodae</taxon>
        <taxon>Paniceae</taxon>
        <taxon>Panicinae</taxon>
        <taxon>Panicum</taxon>
        <taxon>Panicum sect. Hiantes</taxon>
    </lineage>
</organism>
<keyword evidence="2" id="KW-1185">Reference proteome</keyword>
<comment type="caution">
    <text evidence="1">The sequence shown here is derived from an EMBL/GenBank/DDBJ whole genome shotgun (WGS) entry which is preliminary data.</text>
</comment>
<evidence type="ECO:0000313" key="1">
    <source>
        <dbReference type="EMBL" id="KAG2648321.1"/>
    </source>
</evidence>
<reference evidence="1" key="1">
    <citation type="submission" date="2020-05" db="EMBL/GenBank/DDBJ databases">
        <title>WGS assembly of Panicum virgatum.</title>
        <authorList>
            <person name="Lovell J.T."/>
            <person name="Jenkins J."/>
            <person name="Shu S."/>
            <person name="Juenger T.E."/>
            <person name="Schmutz J."/>
        </authorList>
    </citation>
    <scope>NUCLEOTIDE SEQUENCE</scope>
    <source>
        <strain evidence="1">AP13</strain>
    </source>
</reference>
<dbReference type="EMBL" id="CM029038">
    <property type="protein sequence ID" value="KAG2648321.1"/>
    <property type="molecule type" value="Genomic_DNA"/>
</dbReference>
<dbReference type="AlphaFoldDB" id="A0A8T0WFG9"/>
<name>A0A8T0WFG9_PANVG</name>
<gene>
    <name evidence="1" type="ORF">PVAP13_1NG036200</name>
</gene>
<sequence length="77" mass="8889">MVSFISGEEHGCFTEQCVCRISYIWYKGKGQCACEKVAPKTMIKPADQAYFSTNAIRFCQLSMQFLGRIKWFVSENF</sequence>
<dbReference type="Proteomes" id="UP000823388">
    <property type="component" value="Chromosome 1N"/>
</dbReference>
<protein>
    <submittedName>
        <fullName evidence="1">Uncharacterized protein</fullName>
    </submittedName>
</protein>
<proteinExistence type="predicted"/>